<feature type="compositionally biased region" description="Basic and acidic residues" evidence="1">
    <location>
        <begin position="132"/>
        <end position="144"/>
    </location>
</feature>
<evidence type="ECO:0000313" key="4">
    <source>
        <dbReference type="Proteomes" id="UP000186156"/>
    </source>
</evidence>
<dbReference type="PANTHER" id="PTHR31446:SF2">
    <property type="entry name" value="ACID PHOSPHATASE_VANADIUM-DEPENDENT HALOPEROXIDASE-RELATED PROTEIN"/>
    <property type="match status" value="1"/>
</dbReference>
<accession>A0A1N7PBU4</accession>
<dbReference type="Pfam" id="PF02681">
    <property type="entry name" value="DUF212"/>
    <property type="match status" value="1"/>
</dbReference>
<keyword evidence="4" id="KW-1185">Reference proteome</keyword>
<evidence type="ECO:0000256" key="1">
    <source>
        <dbReference type="SAM" id="MobiDB-lite"/>
    </source>
</evidence>
<dbReference type="PANTHER" id="PTHR31446">
    <property type="entry name" value="ACID PHOSPHATASE/VANADIUM-DEPENDENT HALOPEROXIDASE-RELATED PROTEIN"/>
    <property type="match status" value="1"/>
</dbReference>
<dbReference type="OrthoDB" id="9792681at2"/>
<evidence type="ECO:0000256" key="2">
    <source>
        <dbReference type="SAM" id="Phobius"/>
    </source>
</evidence>
<dbReference type="AlphaFoldDB" id="A0A1N7PBU4"/>
<sequence>MLHIWSSLWAAPLVAMVVAQGLKPIFVMIQMRSWDWRHVKNSGGMPSSHTAAVVALAVQLWLHLGGADPVVAIGLFLAAVVMYDAAGVRWQTGRQAAVLNRLLHDLRGQHLLIERREEAASSENRVPTMADGLRDAPDAARSSHPEGAGDSPSVPPLRIAKGPWWLVDWPVLNEQVGHKPSEIAGGAVVGLLVAFALNH</sequence>
<dbReference type="InterPro" id="IPR003832">
    <property type="entry name" value="DUF212"/>
</dbReference>
<organism evidence="3 4">
    <name type="scientific">Alicyclobacillus vulcanalis</name>
    <dbReference type="NCBI Taxonomy" id="252246"/>
    <lineage>
        <taxon>Bacteria</taxon>
        <taxon>Bacillati</taxon>
        <taxon>Bacillota</taxon>
        <taxon>Bacilli</taxon>
        <taxon>Bacillales</taxon>
        <taxon>Alicyclobacillaceae</taxon>
        <taxon>Alicyclobacillus</taxon>
    </lineage>
</organism>
<proteinExistence type="predicted"/>
<feature type="transmembrane region" description="Helical" evidence="2">
    <location>
        <begin position="6"/>
        <end position="26"/>
    </location>
</feature>
<dbReference type="STRING" id="252246.SAMN05421799_11287"/>
<dbReference type="EMBL" id="FTOO01000012">
    <property type="protein sequence ID" value="SIT08113.1"/>
    <property type="molecule type" value="Genomic_DNA"/>
</dbReference>
<evidence type="ECO:0008006" key="5">
    <source>
        <dbReference type="Google" id="ProtNLM"/>
    </source>
</evidence>
<keyword evidence="2" id="KW-0812">Transmembrane</keyword>
<evidence type="ECO:0000313" key="3">
    <source>
        <dbReference type="EMBL" id="SIT08113.1"/>
    </source>
</evidence>
<reference evidence="4" key="1">
    <citation type="submission" date="2017-01" db="EMBL/GenBank/DDBJ databases">
        <authorList>
            <person name="Varghese N."/>
            <person name="Submissions S."/>
        </authorList>
    </citation>
    <scope>NUCLEOTIDE SEQUENCE [LARGE SCALE GENOMIC DNA]</scope>
    <source>
        <strain evidence="4">DSM 16176</strain>
    </source>
</reference>
<keyword evidence="2" id="KW-1133">Transmembrane helix</keyword>
<gene>
    <name evidence="3" type="ORF">SAMN05421799_11287</name>
</gene>
<protein>
    <recommendedName>
        <fullName evidence="5">Divergent PAP2 family protein</fullName>
    </recommendedName>
</protein>
<name>A0A1N7PBU4_9BACL</name>
<keyword evidence="2" id="KW-0472">Membrane</keyword>
<feature type="transmembrane region" description="Helical" evidence="2">
    <location>
        <begin position="70"/>
        <end position="86"/>
    </location>
</feature>
<feature type="region of interest" description="Disordered" evidence="1">
    <location>
        <begin position="118"/>
        <end position="156"/>
    </location>
</feature>
<dbReference type="Proteomes" id="UP000186156">
    <property type="component" value="Unassembled WGS sequence"/>
</dbReference>
<dbReference type="RefSeq" id="WP_076348746.1">
    <property type="nucleotide sequence ID" value="NZ_FTOO01000012.1"/>
</dbReference>